<proteinExistence type="predicted"/>
<evidence type="ECO:0000313" key="2">
    <source>
        <dbReference type="Proteomes" id="UP001623348"/>
    </source>
</evidence>
<name>A0ABC9WNL8_GRUJA</name>
<protein>
    <submittedName>
        <fullName evidence="1">Uncharacterized protein</fullName>
    </submittedName>
</protein>
<dbReference type="AlphaFoldDB" id="A0ABC9WNL8"/>
<evidence type="ECO:0000313" key="1">
    <source>
        <dbReference type="EMBL" id="GAB0186780.1"/>
    </source>
</evidence>
<sequence>MRLPKEWTKNPYESKYNAVMSRKYNRALKRSEWVASGWNEIAFHCQEQNKIWGFRDMIISCKARRVTVCQRTSKKHYKWLLRTDAEPKETISALSCESGS</sequence>
<reference evidence="1 2" key="1">
    <citation type="submission" date="2024-06" db="EMBL/GenBank/DDBJ databases">
        <title>The draft genome of Grus japonensis, version 3.</title>
        <authorList>
            <person name="Nabeshima K."/>
            <person name="Suzuki S."/>
            <person name="Onuma M."/>
        </authorList>
    </citation>
    <scope>NUCLEOTIDE SEQUENCE [LARGE SCALE GENOMIC DNA]</scope>
    <source>
        <strain evidence="1 2">451A</strain>
    </source>
</reference>
<gene>
    <name evidence="1" type="ORF">GRJ2_001143300</name>
</gene>
<dbReference type="Proteomes" id="UP001623348">
    <property type="component" value="Unassembled WGS sequence"/>
</dbReference>
<comment type="caution">
    <text evidence="1">The sequence shown here is derived from an EMBL/GenBank/DDBJ whole genome shotgun (WGS) entry which is preliminary data.</text>
</comment>
<accession>A0ABC9WNL8</accession>
<keyword evidence="2" id="KW-1185">Reference proteome</keyword>
<organism evidence="1 2">
    <name type="scientific">Grus japonensis</name>
    <name type="common">Japanese crane</name>
    <name type="synonym">Red-crowned crane</name>
    <dbReference type="NCBI Taxonomy" id="30415"/>
    <lineage>
        <taxon>Eukaryota</taxon>
        <taxon>Metazoa</taxon>
        <taxon>Chordata</taxon>
        <taxon>Craniata</taxon>
        <taxon>Vertebrata</taxon>
        <taxon>Euteleostomi</taxon>
        <taxon>Archelosauria</taxon>
        <taxon>Archosauria</taxon>
        <taxon>Dinosauria</taxon>
        <taxon>Saurischia</taxon>
        <taxon>Theropoda</taxon>
        <taxon>Coelurosauria</taxon>
        <taxon>Aves</taxon>
        <taxon>Neognathae</taxon>
        <taxon>Neoaves</taxon>
        <taxon>Gruiformes</taxon>
        <taxon>Gruidae</taxon>
        <taxon>Grus</taxon>
    </lineage>
</organism>
<dbReference type="EMBL" id="BAAFJT010000003">
    <property type="protein sequence ID" value="GAB0186780.1"/>
    <property type="molecule type" value="Genomic_DNA"/>
</dbReference>